<dbReference type="RefSeq" id="XP_024084476.1">
    <property type="nucleotide sequence ID" value="XM_024228708.1"/>
</dbReference>
<dbReference type="GeneID" id="106672232"/>
<proteinExistence type="predicted"/>
<dbReference type="EnsemblMetazoa" id="XM_024228706.1">
    <property type="protein sequence ID" value="XP_024084474.1"/>
    <property type="gene ID" value="LOC106672232"/>
</dbReference>
<protein>
    <submittedName>
        <fullName evidence="1">Uncharacterized protein</fullName>
    </submittedName>
</protein>
<dbReference type="Proteomes" id="UP000494040">
    <property type="component" value="Unassembled WGS sequence"/>
</dbReference>
<sequence length="852" mass="97161">MIICKILINCDIVEILCEKLCTSNALVISIAINCLKMLMGCQQFFESRRIIFVLDTIVRVIHVSVAIECSDDQIVSDCLKLVSFLLDKTFEHRISSACNIPLVLNNIWKVLKANKGQILNVSNVVLSIMQFKEVEDYFFLITPVLEAILSSLLQDNGDLHKTELIVHLSLLGKHTMNLLMKQNGQIMYSNQNTANIFNTCLMMTEKFLVPFILKTTNSTASDVNITFLVLQVIQSVFLCDNETAKIDFAVYLLQNGFLQTLQNFEYRMNCWPQWDCARSLLTGLLASLCQKELGDENWYGLLADLKLLPPRSSYTNLPLRTGTHLDLFAIIFNYFKCIPDKKYISNTLKCFLSIWVVYYIKKTAIRPSVDENFLSRVCIYISLLKETPSPPIVKAIWFIFAIPIAFQVACRGVKDELNVKSATRQVLEFVNVHGVRKVFTRHSILLSWIFASQVVKSEMKATAVKLWLEGGKTEAINEFKDLKIHKEFIVTILEILATSDETASLVEQFVYAEGNCFAEDAWSLLPKLISSCVPQSKTNNFFNLTTLLRFCTVHKPGFVEQSVILRIACLLPGVIASHYFDSNESTECKFSIGLLFLSIILQEGLRFKDERVFVQLLNHKKFLTFIESSLSSQNNDLLISILNFLYIIIEFQARTNIESSKVIVLFPQNVLRLVSKETDVASLTLKLLATFFTTIAIQANLVLNITPPSATQLRILYIQIHMHCSQSCEEAEPWSWICLHSLLKYSKQLNLHRQLADLEYTNQLLKLCTPSKPSWGHVLQFVSVWITCVPTFSQKALKMTQSQKMIVKIFRLFLQKYTINTEDESLQIFTEALGISSLPNEIETLLRSNLKK</sequence>
<evidence type="ECO:0000313" key="1">
    <source>
        <dbReference type="EnsemblMetazoa" id="XP_024084474.1"/>
    </source>
</evidence>
<evidence type="ECO:0000313" key="2">
    <source>
        <dbReference type="Proteomes" id="UP000494040"/>
    </source>
</evidence>
<dbReference type="OrthoDB" id="6598483at2759"/>
<keyword evidence="2" id="KW-1185">Reference proteome</keyword>
<name>A0A8I6SR24_CIMLE</name>
<dbReference type="RefSeq" id="XP_024084474.1">
    <property type="nucleotide sequence ID" value="XM_024228706.1"/>
</dbReference>
<reference evidence="1" key="1">
    <citation type="submission" date="2022-01" db="UniProtKB">
        <authorList>
            <consortium name="EnsemblMetazoa"/>
        </authorList>
    </citation>
    <scope>IDENTIFICATION</scope>
</reference>
<dbReference type="EnsemblMetazoa" id="XM_024228708.1">
    <property type="protein sequence ID" value="XP_024084476.1"/>
    <property type="gene ID" value="LOC106672232"/>
</dbReference>
<accession>A0A8I6SR24</accession>
<dbReference type="OMA" id="TFIIHCQ"/>
<dbReference type="AlphaFoldDB" id="A0A8I6SR24"/>
<organism evidence="1 2">
    <name type="scientific">Cimex lectularius</name>
    <name type="common">Bed bug</name>
    <name type="synonym">Acanthia lectularia</name>
    <dbReference type="NCBI Taxonomy" id="79782"/>
    <lineage>
        <taxon>Eukaryota</taxon>
        <taxon>Metazoa</taxon>
        <taxon>Ecdysozoa</taxon>
        <taxon>Arthropoda</taxon>
        <taxon>Hexapoda</taxon>
        <taxon>Insecta</taxon>
        <taxon>Pterygota</taxon>
        <taxon>Neoptera</taxon>
        <taxon>Paraneoptera</taxon>
        <taxon>Hemiptera</taxon>
        <taxon>Heteroptera</taxon>
        <taxon>Panheteroptera</taxon>
        <taxon>Cimicomorpha</taxon>
        <taxon>Cimicidae</taxon>
        <taxon>Cimex</taxon>
    </lineage>
</organism>